<keyword evidence="8" id="KW-1185">Reference proteome</keyword>
<dbReference type="AlphaFoldDB" id="A0A6J0PKJ9"/>
<dbReference type="PANTHER" id="PTHR45811:SF33">
    <property type="entry name" value="HEAVY METAL-ASSOCIATED ISOPRENYLATED PLANT PROTEIN 2-RELATED"/>
    <property type="match status" value="1"/>
</dbReference>
<sequence length="123" mass="13521">MKKIVLKLSIACVKCKRCVMKAVANVEGLVEVTVDAEKGLLTLIGDVDPVIAVRKLRKIKKVVTIDSVGPYKKEEPKPPEPKPKPPEPKEPEPCKPLPLCCNTCRPIAIGFLTYDEPAFCTIL</sequence>
<name>A0A6J0PKJ9_ELAGV</name>
<reference evidence="9" key="1">
    <citation type="submission" date="2025-08" db="UniProtKB">
        <authorList>
            <consortium name="RefSeq"/>
        </authorList>
    </citation>
    <scope>IDENTIFICATION</scope>
</reference>
<organism evidence="8 9">
    <name type="scientific">Elaeis guineensis var. tenera</name>
    <name type="common">Oil palm</name>
    <dbReference type="NCBI Taxonomy" id="51953"/>
    <lineage>
        <taxon>Eukaryota</taxon>
        <taxon>Viridiplantae</taxon>
        <taxon>Streptophyta</taxon>
        <taxon>Embryophyta</taxon>
        <taxon>Tracheophyta</taxon>
        <taxon>Spermatophyta</taxon>
        <taxon>Magnoliopsida</taxon>
        <taxon>Liliopsida</taxon>
        <taxon>Arecaceae</taxon>
        <taxon>Arecoideae</taxon>
        <taxon>Cocoseae</taxon>
        <taxon>Elaeidinae</taxon>
        <taxon>Elaeis</taxon>
    </lineage>
</organism>
<dbReference type="GO" id="GO:0046872">
    <property type="term" value="F:metal ion binding"/>
    <property type="evidence" value="ECO:0007669"/>
    <property type="project" value="UniProtKB-KW"/>
</dbReference>
<evidence type="ECO:0000256" key="4">
    <source>
        <dbReference type="ARBA" id="ARBA00023289"/>
    </source>
</evidence>
<dbReference type="InParanoid" id="A0A6J0PKJ9"/>
<evidence type="ECO:0000256" key="5">
    <source>
        <dbReference type="ARBA" id="ARBA00024045"/>
    </source>
</evidence>
<dbReference type="FunCoup" id="A0A6J0PKJ9">
    <property type="interactions" value="39"/>
</dbReference>
<feature type="region of interest" description="Disordered" evidence="6">
    <location>
        <begin position="69"/>
        <end position="92"/>
    </location>
</feature>
<dbReference type="KEGG" id="egu:109506104"/>
<keyword evidence="2" id="KW-0479">Metal-binding</keyword>
<proteinExistence type="inferred from homology"/>
<evidence type="ECO:0000256" key="2">
    <source>
        <dbReference type="ARBA" id="ARBA00022723"/>
    </source>
</evidence>
<dbReference type="RefSeq" id="XP_019707344.1">
    <property type="nucleotide sequence ID" value="XM_019851785.2"/>
</dbReference>
<accession>A0A6J0PKJ9</accession>
<keyword evidence="4" id="KW-0636">Prenylation</keyword>
<comment type="similarity">
    <text evidence="5">Belongs to the HIPP family.</text>
</comment>
<feature type="compositionally biased region" description="Basic and acidic residues" evidence="6">
    <location>
        <begin position="71"/>
        <end position="92"/>
    </location>
</feature>
<dbReference type="InterPro" id="IPR036163">
    <property type="entry name" value="HMA_dom_sf"/>
</dbReference>
<dbReference type="Gene3D" id="3.30.70.100">
    <property type="match status" value="1"/>
</dbReference>
<gene>
    <name evidence="9" type="primary">LOC109506104</name>
</gene>
<keyword evidence="3" id="KW-0449">Lipoprotein</keyword>
<dbReference type="PROSITE" id="PS50846">
    <property type="entry name" value="HMA_2"/>
    <property type="match status" value="1"/>
</dbReference>
<keyword evidence="1" id="KW-0488">Methylation</keyword>
<dbReference type="PANTHER" id="PTHR45811">
    <property type="entry name" value="COPPER TRANSPORT PROTEIN FAMILY-RELATED"/>
    <property type="match status" value="1"/>
</dbReference>
<dbReference type="SUPFAM" id="SSF55008">
    <property type="entry name" value="HMA, heavy metal-associated domain"/>
    <property type="match status" value="1"/>
</dbReference>
<dbReference type="InterPro" id="IPR006121">
    <property type="entry name" value="HMA_dom"/>
</dbReference>
<dbReference type="Pfam" id="PF00403">
    <property type="entry name" value="HMA"/>
    <property type="match status" value="1"/>
</dbReference>
<dbReference type="Proteomes" id="UP000504607">
    <property type="component" value="Chromosome 7"/>
</dbReference>
<evidence type="ECO:0000259" key="7">
    <source>
        <dbReference type="PROSITE" id="PS50846"/>
    </source>
</evidence>
<dbReference type="InterPro" id="IPR051863">
    <property type="entry name" value="HIPP"/>
</dbReference>
<evidence type="ECO:0000256" key="6">
    <source>
        <dbReference type="SAM" id="MobiDB-lite"/>
    </source>
</evidence>
<evidence type="ECO:0000313" key="9">
    <source>
        <dbReference type="RefSeq" id="XP_019707344.1"/>
    </source>
</evidence>
<evidence type="ECO:0000256" key="1">
    <source>
        <dbReference type="ARBA" id="ARBA00022481"/>
    </source>
</evidence>
<evidence type="ECO:0000256" key="3">
    <source>
        <dbReference type="ARBA" id="ARBA00023288"/>
    </source>
</evidence>
<dbReference type="OrthoDB" id="691258at2759"/>
<dbReference type="GeneID" id="109506104"/>
<protein>
    <submittedName>
        <fullName evidence="9">Heavy metal-associated isoprenylated plant protein 43-like</fullName>
    </submittedName>
</protein>
<evidence type="ECO:0000313" key="8">
    <source>
        <dbReference type="Proteomes" id="UP000504607"/>
    </source>
</evidence>
<feature type="domain" description="HMA" evidence="7">
    <location>
        <begin position="1"/>
        <end position="68"/>
    </location>
</feature>